<dbReference type="GO" id="GO:0005737">
    <property type="term" value="C:cytoplasm"/>
    <property type="evidence" value="ECO:0007669"/>
    <property type="project" value="TreeGrafter"/>
</dbReference>
<comment type="caution">
    <text evidence="3">The sequence shown here is derived from an EMBL/GenBank/DDBJ whole genome shotgun (WGS) entry which is preliminary data.</text>
</comment>
<dbReference type="InterPro" id="IPR050791">
    <property type="entry name" value="Aldo-Keto_reductase"/>
</dbReference>
<dbReference type="InterPro" id="IPR020471">
    <property type="entry name" value="AKR"/>
</dbReference>
<dbReference type="PROSITE" id="PS51257">
    <property type="entry name" value="PROKAR_LIPOPROTEIN"/>
    <property type="match status" value="1"/>
</dbReference>
<feature type="domain" description="NADP-dependent oxidoreductase" evidence="2">
    <location>
        <begin position="16"/>
        <end position="304"/>
    </location>
</feature>
<dbReference type="InterPro" id="IPR023210">
    <property type="entry name" value="NADP_OxRdtase_dom"/>
</dbReference>
<dbReference type="EMBL" id="RWKW01000002">
    <property type="protein sequence ID" value="RST88210.1"/>
    <property type="molecule type" value="Genomic_DNA"/>
</dbReference>
<dbReference type="AlphaFoldDB" id="A0A3S0A3R2"/>
<gene>
    <name evidence="3" type="ORF">EJC49_00470</name>
</gene>
<evidence type="ECO:0000259" key="2">
    <source>
        <dbReference type="Pfam" id="PF00248"/>
    </source>
</evidence>
<accession>A0A3S0A3R2</accession>
<dbReference type="Proteomes" id="UP000278398">
    <property type="component" value="Unassembled WGS sequence"/>
</dbReference>
<dbReference type="PRINTS" id="PR00069">
    <property type="entry name" value="ALDKETRDTASE"/>
</dbReference>
<dbReference type="Pfam" id="PF00248">
    <property type="entry name" value="Aldo_ket_red"/>
    <property type="match status" value="1"/>
</dbReference>
<evidence type="ECO:0000313" key="3">
    <source>
        <dbReference type="EMBL" id="RST88210.1"/>
    </source>
</evidence>
<dbReference type="PANTHER" id="PTHR43625">
    <property type="entry name" value="AFLATOXIN B1 ALDEHYDE REDUCTASE"/>
    <property type="match status" value="1"/>
</dbReference>
<dbReference type="GO" id="GO:0016491">
    <property type="term" value="F:oxidoreductase activity"/>
    <property type="evidence" value="ECO:0007669"/>
    <property type="project" value="UniProtKB-KW"/>
</dbReference>
<keyword evidence="1" id="KW-0560">Oxidoreductase</keyword>
<reference evidence="3 4" key="1">
    <citation type="submission" date="2018-12" db="EMBL/GenBank/DDBJ databases">
        <title>Mesorhizobium carbonis sp. nov., isolated from coal mine water.</title>
        <authorList>
            <person name="Xin W."/>
            <person name="Xu Z."/>
            <person name="Xiang F."/>
            <person name="Zhang J."/>
            <person name="Xi L."/>
            <person name="Liu J."/>
        </authorList>
    </citation>
    <scope>NUCLEOTIDE SEQUENCE [LARGE SCALE GENOMIC DNA]</scope>
    <source>
        <strain evidence="3 4">B2.3</strain>
    </source>
</reference>
<dbReference type="SUPFAM" id="SSF51430">
    <property type="entry name" value="NAD(P)-linked oxidoreductase"/>
    <property type="match status" value="1"/>
</dbReference>
<name>A0A3S0A3R2_9HYPH</name>
<dbReference type="InterPro" id="IPR036812">
    <property type="entry name" value="NAD(P)_OxRdtase_dom_sf"/>
</dbReference>
<dbReference type="RefSeq" id="WP_126697485.1">
    <property type="nucleotide sequence ID" value="NZ_RWKW01000002.1"/>
</dbReference>
<proteinExistence type="predicted"/>
<dbReference type="Gene3D" id="3.20.20.100">
    <property type="entry name" value="NADP-dependent oxidoreductase domain"/>
    <property type="match status" value="1"/>
</dbReference>
<evidence type="ECO:0000256" key="1">
    <source>
        <dbReference type="ARBA" id="ARBA00023002"/>
    </source>
</evidence>
<protein>
    <submittedName>
        <fullName evidence="3">Aldo/keto reductase</fullName>
    </submittedName>
</protein>
<dbReference type="OrthoDB" id="9803483at2"/>
<dbReference type="PANTHER" id="PTHR43625:SF40">
    <property type="entry name" value="ALDO-KETO REDUCTASE YAKC [NADP(+)]"/>
    <property type="match status" value="1"/>
</dbReference>
<keyword evidence="4" id="KW-1185">Reference proteome</keyword>
<organism evidence="3 4">
    <name type="scientific">Aquibium carbonis</name>
    <dbReference type="NCBI Taxonomy" id="2495581"/>
    <lineage>
        <taxon>Bacteria</taxon>
        <taxon>Pseudomonadati</taxon>
        <taxon>Pseudomonadota</taxon>
        <taxon>Alphaproteobacteria</taxon>
        <taxon>Hyphomicrobiales</taxon>
        <taxon>Phyllobacteriaceae</taxon>
        <taxon>Aquibium</taxon>
    </lineage>
</organism>
<evidence type="ECO:0000313" key="4">
    <source>
        <dbReference type="Proteomes" id="UP000278398"/>
    </source>
</evidence>
<sequence>MQQRQLGSDGPMVGAVGLGCMSFAGAYGPADRAESLAVLNRALELGVTHLDTAIIYGNGLSEEIIGSFIKDHPGRFTIATKAGIRTQPTRHFDNKPGYLREALEGSLKRLGVDHVELFYLHRRDQEVPIEDAMETLVRFKEEGKIGGIGLSEVAPSTLERACAVHPVMAVQNEYSLWTRLPELGLIQACKRLGVAFVPFSPVGRGIFSDVPVDPSSFGQSDFRKTNPRFMEPNYAANAAHIDRFRAFARARGWSVPSLAIAWTLHRGDHLVPIPGTRTVKHLEQDAAAADIRLTAEDMAEIDRILPVGFAHGARYSEAQGIGPESYC</sequence>